<evidence type="ECO:0000313" key="2">
    <source>
        <dbReference type="EMBL" id="XBX83009.1"/>
    </source>
</evidence>
<proteinExistence type="predicted"/>
<dbReference type="AlphaFoldDB" id="A0AAU7WBD7"/>
<protein>
    <submittedName>
        <fullName evidence="2">Uncharacterized protein</fullName>
    </submittedName>
</protein>
<dbReference type="RefSeq" id="WP_350349025.1">
    <property type="nucleotide sequence ID" value="NZ_CP158374.1"/>
</dbReference>
<dbReference type="EMBL" id="CP158374">
    <property type="protein sequence ID" value="XBX83009.1"/>
    <property type="molecule type" value="Genomic_DNA"/>
</dbReference>
<reference evidence="2" key="1">
    <citation type="submission" date="2024-05" db="EMBL/GenBank/DDBJ databases">
        <authorList>
            <person name="Yu L."/>
        </authorList>
    </citation>
    <scope>NUCLEOTIDE SEQUENCE</scope>
    <source>
        <strain evidence="2">G08B096</strain>
    </source>
</reference>
<feature type="transmembrane region" description="Helical" evidence="1">
    <location>
        <begin position="12"/>
        <end position="31"/>
    </location>
</feature>
<keyword evidence="1" id="KW-1133">Transmembrane helix</keyword>
<keyword evidence="1" id="KW-0812">Transmembrane</keyword>
<sequence>MSIMLAVMQPASLLSELLSILVAVAVIALLYTRESTRFFKDLAPDEPDVDAR</sequence>
<organism evidence="2">
    <name type="scientific">Agromyces sp. G08B096</name>
    <dbReference type="NCBI Taxonomy" id="3156399"/>
    <lineage>
        <taxon>Bacteria</taxon>
        <taxon>Bacillati</taxon>
        <taxon>Actinomycetota</taxon>
        <taxon>Actinomycetes</taxon>
        <taxon>Micrococcales</taxon>
        <taxon>Microbacteriaceae</taxon>
        <taxon>Agromyces</taxon>
    </lineage>
</organism>
<keyword evidence="1" id="KW-0472">Membrane</keyword>
<accession>A0AAU7WBD7</accession>
<gene>
    <name evidence="2" type="ORF">ABIQ69_03525</name>
</gene>
<evidence type="ECO:0000256" key="1">
    <source>
        <dbReference type="SAM" id="Phobius"/>
    </source>
</evidence>
<name>A0AAU7WBD7_9MICO</name>